<dbReference type="RefSeq" id="WP_163608635.1">
    <property type="nucleotide sequence ID" value="NZ_JAABOO010000004.1"/>
</dbReference>
<dbReference type="PANTHER" id="PTHR30026">
    <property type="entry name" value="OUTER MEMBRANE PROTEIN TOLC"/>
    <property type="match status" value="1"/>
</dbReference>
<comment type="similarity">
    <text evidence="2">Belongs to the outer membrane factor (OMF) (TC 1.B.17) family.</text>
</comment>
<keyword evidence="7" id="KW-0998">Cell outer membrane</keyword>
<organism evidence="8 9">
    <name type="scientific">Leptobacterium flavescens</name>
    <dbReference type="NCBI Taxonomy" id="472055"/>
    <lineage>
        <taxon>Bacteria</taxon>
        <taxon>Pseudomonadati</taxon>
        <taxon>Bacteroidota</taxon>
        <taxon>Flavobacteriia</taxon>
        <taxon>Flavobacteriales</taxon>
        <taxon>Flavobacteriaceae</taxon>
        <taxon>Leptobacterium</taxon>
    </lineage>
</organism>
<dbReference type="AlphaFoldDB" id="A0A6P0US47"/>
<protein>
    <submittedName>
        <fullName evidence="8">TolC family protein</fullName>
    </submittedName>
</protein>
<dbReference type="InterPro" id="IPR003423">
    <property type="entry name" value="OMP_efflux"/>
</dbReference>
<evidence type="ECO:0000256" key="3">
    <source>
        <dbReference type="ARBA" id="ARBA00022448"/>
    </source>
</evidence>
<dbReference type="Gene3D" id="1.20.1600.10">
    <property type="entry name" value="Outer membrane efflux proteins (OEP)"/>
    <property type="match status" value="1"/>
</dbReference>
<keyword evidence="5" id="KW-0812">Transmembrane</keyword>
<keyword evidence="6" id="KW-0472">Membrane</keyword>
<evidence type="ECO:0000256" key="5">
    <source>
        <dbReference type="ARBA" id="ARBA00022692"/>
    </source>
</evidence>
<dbReference type="SUPFAM" id="SSF56954">
    <property type="entry name" value="Outer membrane efflux proteins (OEP)"/>
    <property type="match status" value="1"/>
</dbReference>
<dbReference type="Proteomes" id="UP000468581">
    <property type="component" value="Unassembled WGS sequence"/>
</dbReference>
<comment type="caution">
    <text evidence="8">The sequence shown here is derived from an EMBL/GenBank/DDBJ whole genome shotgun (WGS) entry which is preliminary data.</text>
</comment>
<proteinExistence type="inferred from homology"/>
<keyword evidence="3" id="KW-0813">Transport</keyword>
<evidence type="ECO:0000256" key="2">
    <source>
        <dbReference type="ARBA" id="ARBA00007613"/>
    </source>
</evidence>
<dbReference type="EMBL" id="JAABOO010000004">
    <property type="protein sequence ID" value="NER15352.1"/>
    <property type="molecule type" value="Genomic_DNA"/>
</dbReference>
<evidence type="ECO:0000313" key="8">
    <source>
        <dbReference type="EMBL" id="NER15352.1"/>
    </source>
</evidence>
<dbReference type="GO" id="GO:0009279">
    <property type="term" value="C:cell outer membrane"/>
    <property type="evidence" value="ECO:0007669"/>
    <property type="project" value="UniProtKB-SubCell"/>
</dbReference>
<name>A0A6P0US47_9FLAO</name>
<comment type="subcellular location">
    <subcellularLocation>
        <location evidence="1">Cell outer membrane</location>
    </subcellularLocation>
</comment>
<dbReference type="GO" id="GO:0015562">
    <property type="term" value="F:efflux transmembrane transporter activity"/>
    <property type="evidence" value="ECO:0007669"/>
    <property type="project" value="InterPro"/>
</dbReference>
<evidence type="ECO:0000256" key="7">
    <source>
        <dbReference type="ARBA" id="ARBA00023237"/>
    </source>
</evidence>
<gene>
    <name evidence="8" type="ORF">GWK08_17995</name>
</gene>
<dbReference type="Pfam" id="PF02321">
    <property type="entry name" value="OEP"/>
    <property type="match status" value="1"/>
</dbReference>
<dbReference type="PANTHER" id="PTHR30026:SF20">
    <property type="entry name" value="OUTER MEMBRANE PROTEIN TOLC"/>
    <property type="match status" value="1"/>
</dbReference>
<evidence type="ECO:0000256" key="1">
    <source>
        <dbReference type="ARBA" id="ARBA00004442"/>
    </source>
</evidence>
<reference evidence="8 9" key="1">
    <citation type="submission" date="2020-01" db="EMBL/GenBank/DDBJ databases">
        <title>Leptobacterium flavescens.</title>
        <authorList>
            <person name="Wang G."/>
        </authorList>
    </citation>
    <scope>NUCLEOTIDE SEQUENCE [LARGE SCALE GENOMIC DNA]</scope>
    <source>
        <strain evidence="8 9">KCTC 22160</strain>
    </source>
</reference>
<keyword evidence="4" id="KW-1134">Transmembrane beta strand</keyword>
<evidence type="ECO:0000313" key="9">
    <source>
        <dbReference type="Proteomes" id="UP000468581"/>
    </source>
</evidence>
<dbReference type="GO" id="GO:1990281">
    <property type="term" value="C:efflux pump complex"/>
    <property type="evidence" value="ECO:0007669"/>
    <property type="project" value="TreeGrafter"/>
</dbReference>
<sequence length="471" mass="54096">MRSFILILFCSWSFLLNGQEVKKEINTILSLKEFLELVRKYHPVAGQAELTLKKAQAGVTRARGEFDPKLEFSYEGKEFLGSDYFDILKGGVKIPTWYGIEFNAGYEDTDGSFLNPQNFIPDDGRLFSAGVKVPLGEGLFINERMATLRKAKIFRELSVAEQKMQINKVLSDAGLSYFDWLKAHREFELYDEFLRNAEVRLEGVKNQVIRGDKAAIDSVEAGIVVKNRKLGLEQARLNYLKAQLKLSNFLWTANRIPVELEPHVVPQEDISGSVDEVLEINMGIDDAFALEQHPKIITLDQKIKVLEVEKKLKADKLKPRLDAYYNFLSSDAERINTFNTRDFKAGFKFSLGLFLRKERGEVKIAKYKIQDAELDYRSELLRLKNKITSEYNETLSVNEQLIILDEIRKDYDLLLKAEERKFSLGESSVFLVNQREKTLLDTGLKQIEVENKLFRAKVRLFNSLIITPGLP</sequence>
<dbReference type="InterPro" id="IPR051906">
    <property type="entry name" value="TolC-like"/>
</dbReference>
<evidence type="ECO:0000256" key="6">
    <source>
        <dbReference type="ARBA" id="ARBA00023136"/>
    </source>
</evidence>
<evidence type="ECO:0000256" key="4">
    <source>
        <dbReference type="ARBA" id="ARBA00022452"/>
    </source>
</evidence>
<accession>A0A6P0US47</accession>
<dbReference type="GO" id="GO:0015288">
    <property type="term" value="F:porin activity"/>
    <property type="evidence" value="ECO:0007669"/>
    <property type="project" value="TreeGrafter"/>
</dbReference>
<keyword evidence="9" id="KW-1185">Reference proteome</keyword>